<reference evidence="1" key="1">
    <citation type="submission" date="2021-03" db="EMBL/GenBank/DDBJ databases">
        <title>Draft genome sequence of rust myrtle Austropuccinia psidii MF-1, a brazilian biotype.</title>
        <authorList>
            <person name="Quecine M.C."/>
            <person name="Pachon D.M.R."/>
            <person name="Bonatelli M.L."/>
            <person name="Correr F.H."/>
            <person name="Franceschini L.M."/>
            <person name="Leite T.F."/>
            <person name="Margarido G.R.A."/>
            <person name="Almeida C.A."/>
            <person name="Ferrarezi J.A."/>
            <person name="Labate C.A."/>
        </authorList>
    </citation>
    <scope>NUCLEOTIDE SEQUENCE</scope>
    <source>
        <strain evidence="1">MF-1</strain>
    </source>
</reference>
<organism evidence="1 2">
    <name type="scientific">Austropuccinia psidii MF-1</name>
    <dbReference type="NCBI Taxonomy" id="1389203"/>
    <lineage>
        <taxon>Eukaryota</taxon>
        <taxon>Fungi</taxon>
        <taxon>Dikarya</taxon>
        <taxon>Basidiomycota</taxon>
        <taxon>Pucciniomycotina</taxon>
        <taxon>Pucciniomycetes</taxon>
        <taxon>Pucciniales</taxon>
        <taxon>Sphaerophragmiaceae</taxon>
        <taxon>Austropuccinia</taxon>
    </lineage>
</organism>
<comment type="caution">
    <text evidence="1">The sequence shown here is derived from an EMBL/GenBank/DDBJ whole genome shotgun (WGS) entry which is preliminary data.</text>
</comment>
<evidence type="ECO:0000313" key="2">
    <source>
        <dbReference type="Proteomes" id="UP000765509"/>
    </source>
</evidence>
<name>A0A9Q3K0K3_9BASI</name>
<sequence length="83" mass="9521">MGSCYLTDSSPTFEFMNCKGYRRGKEIVFGCRPNLHPCCGSFETLIGFLATFSWGYCRYWSLNCFDVASFGILPDSLYYFICD</sequence>
<gene>
    <name evidence="1" type="ORF">O181_112023</name>
</gene>
<protein>
    <submittedName>
        <fullName evidence="1">Uncharacterized protein</fullName>
    </submittedName>
</protein>
<dbReference type="AlphaFoldDB" id="A0A9Q3K0K3"/>
<proteinExistence type="predicted"/>
<accession>A0A9Q3K0K3</accession>
<dbReference type="EMBL" id="AVOT02089873">
    <property type="protein sequence ID" value="MBW0572308.1"/>
    <property type="molecule type" value="Genomic_DNA"/>
</dbReference>
<dbReference type="Proteomes" id="UP000765509">
    <property type="component" value="Unassembled WGS sequence"/>
</dbReference>
<keyword evidence="2" id="KW-1185">Reference proteome</keyword>
<evidence type="ECO:0000313" key="1">
    <source>
        <dbReference type="EMBL" id="MBW0572308.1"/>
    </source>
</evidence>